<evidence type="ECO:0000313" key="8">
    <source>
        <dbReference type="Ensembl" id="ENSATEP00000065426.1"/>
    </source>
</evidence>
<evidence type="ECO:0000256" key="1">
    <source>
        <dbReference type="ARBA" id="ARBA00022527"/>
    </source>
</evidence>
<dbReference type="GO" id="GO:0005737">
    <property type="term" value="C:cytoplasm"/>
    <property type="evidence" value="ECO:0007669"/>
    <property type="project" value="TreeGrafter"/>
</dbReference>
<dbReference type="Proteomes" id="UP000265040">
    <property type="component" value="Chromosome 16"/>
</dbReference>
<protein>
    <recommendedName>
        <fullName evidence="7">Protein kinase domain-containing protein</fullName>
    </recommendedName>
</protein>
<dbReference type="Gene3D" id="1.10.510.10">
    <property type="entry name" value="Transferase(Phosphotransferase) domain 1"/>
    <property type="match status" value="1"/>
</dbReference>
<dbReference type="SUPFAM" id="SSF56112">
    <property type="entry name" value="Protein kinase-like (PK-like)"/>
    <property type="match status" value="1"/>
</dbReference>
<name>A0A7N6BL48_ANATE</name>
<dbReference type="PANTHER" id="PTHR24058:SF53">
    <property type="entry name" value="HOMEODOMAIN-INTERACTING PROTEIN KINASE 2"/>
    <property type="match status" value="1"/>
</dbReference>
<feature type="region of interest" description="Disordered" evidence="6">
    <location>
        <begin position="466"/>
        <end position="507"/>
    </location>
</feature>
<dbReference type="OrthoDB" id="437530at2759"/>
<evidence type="ECO:0000256" key="2">
    <source>
        <dbReference type="ARBA" id="ARBA00022679"/>
    </source>
</evidence>
<evidence type="ECO:0000256" key="5">
    <source>
        <dbReference type="ARBA" id="ARBA00022840"/>
    </source>
</evidence>
<accession>A0A7N6BL48</accession>
<sequence>MMFCLKHIPPVRPVLFVHHALKHVWGHSSRGASLILIFTLYGSIINTSLTLNASQSPLTTGRICLCEACLAKRSFQQTEVHTLIPTRILEKFGLLKMSSLSSLSSDTDKDDLQIHENEVLSGKSCKYLVRNLMGEGTFGQVARCLRLDTMENVAVKIVRKEFTCAGKKEVRALQEVSILDLNKSNLVTFFESFMHKGHVCIVVEKLQQSLHDFMKERKGTPLCVSEIRVITHQVLVALKALKSIDVVHGDIKPDNIMLVNHYLQPYRVKLIDFGLTRPVSTLKRGTVIQALAYRAPEVILGLPIDEAADMWSLGCVMAFFYLNRHLFPLRCEYEVIRNIVQIRGQPSDLLLDDGIHTNKFFNKNKDQGWRLNTQTEYLLATGRKAQQSMAISNKYTCDTRAFLSLLKRMLAVDSIKRLTPTEALGHRFITMRHLSKEPESDPYVTLSYENMKACPSQDPTDEISCFVTSSEVSHGRESTASTDTTDSPSPAMDSVSSTWSCTSPESS</sequence>
<dbReference type="GO" id="GO:0046332">
    <property type="term" value="F:SMAD binding"/>
    <property type="evidence" value="ECO:0007669"/>
    <property type="project" value="TreeGrafter"/>
</dbReference>
<dbReference type="GO" id="GO:0004674">
    <property type="term" value="F:protein serine/threonine kinase activity"/>
    <property type="evidence" value="ECO:0007669"/>
    <property type="project" value="UniProtKB-KW"/>
</dbReference>
<dbReference type="InterPro" id="IPR050494">
    <property type="entry name" value="Ser_Thr_dual-spec_kinase"/>
</dbReference>
<evidence type="ECO:0000256" key="3">
    <source>
        <dbReference type="ARBA" id="ARBA00022741"/>
    </source>
</evidence>
<keyword evidence="4" id="KW-0418">Kinase</keyword>
<dbReference type="GO" id="GO:0003714">
    <property type="term" value="F:transcription corepressor activity"/>
    <property type="evidence" value="ECO:0007669"/>
    <property type="project" value="TreeGrafter"/>
</dbReference>
<dbReference type="GO" id="GO:0007224">
    <property type="term" value="P:smoothened signaling pathway"/>
    <property type="evidence" value="ECO:0007669"/>
    <property type="project" value="TreeGrafter"/>
</dbReference>
<dbReference type="InterPro" id="IPR008271">
    <property type="entry name" value="Ser/Thr_kinase_AS"/>
</dbReference>
<dbReference type="PANTHER" id="PTHR24058">
    <property type="entry name" value="DUAL SPECIFICITY PROTEIN KINASE"/>
    <property type="match status" value="1"/>
</dbReference>
<dbReference type="Gene3D" id="3.30.200.20">
    <property type="entry name" value="Phosphorylase Kinase, domain 1"/>
    <property type="match status" value="1"/>
</dbReference>
<dbReference type="Pfam" id="PF00069">
    <property type="entry name" value="Pkinase"/>
    <property type="match status" value="1"/>
</dbReference>
<dbReference type="AlphaFoldDB" id="A0A7N6BL48"/>
<keyword evidence="9" id="KW-1185">Reference proteome</keyword>
<dbReference type="GO" id="GO:0005524">
    <property type="term" value="F:ATP binding"/>
    <property type="evidence" value="ECO:0007669"/>
    <property type="project" value="UniProtKB-KW"/>
</dbReference>
<evidence type="ECO:0000256" key="4">
    <source>
        <dbReference type="ARBA" id="ARBA00022777"/>
    </source>
</evidence>
<feature type="compositionally biased region" description="Low complexity" evidence="6">
    <location>
        <begin position="478"/>
        <end position="507"/>
    </location>
</feature>
<dbReference type="GO" id="GO:0003713">
    <property type="term" value="F:transcription coactivator activity"/>
    <property type="evidence" value="ECO:0007669"/>
    <property type="project" value="TreeGrafter"/>
</dbReference>
<dbReference type="PROSITE" id="PS00108">
    <property type="entry name" value="PROTEIN_KINASE_ST"/>
    <property type="match status" value="1"/>
</dbReference>
<reference evidence="8" key="2">
    <citation type="submission" date="2025-08" db="UniProtKB">
        <authorList>
            <consortium name="Ensembl"/>
        </authorList>
    </citation>
    <scope>IDENTIFICATION</scope>
</reference>
<dbReference type="InterPro" id="IPR011009">
    <property type="entry name" value="Kinase-like_dom_sf"/>
</dbReference>
<dbReference type="PROSITE" id="PS50011">
    <property type="entry name" value="PROTEIN_KINASE_DOM"/>
    <property type="match status" value="1"/>
</dbReference>
<proteinExistence type="predicted"/>
<dbReference type="GO" id="GO:0004713">
    <property type="term" value="F:protein tyrosine kinase activity"/>
    <property type="evidence" value="ECO:0007669"/>
    <property type="project" value="TreeGrafter"/>
</dbReference>
<evidence type="ECO:0000259" key="7">
    <source>
        <dbReference type="PROSITE" id="PS50011"/>
    </source>
</evidence>
<evidence type="ECO:0000256" key="6">
    <source>
        <dbReference type="SAM" id="MobiDB-lite"/>
    </source>
</evidence>
<reference evidence="8" key="3">
    <citation type="submission" date="2025-09" db="UniProtKB">
        <authorList>
            <consortium name="Ensembl"/>
        </authorList>
    </citation>
    <scope>IDENTIFICATION</scope>
</reference>
<reference evidence="8" key="1">
    <citation type="submission" date="2021-04" db="EMBL/GenBank/DDBJ databases">
        <authorList>
            <consortium name="Wellcome Sanger Institute Data Sharing"/>
        </authorList>
    </citation>
    <scope>NUCLEOTIDE SEQUENCE [LARGE SCALE GENOMIC DNA]</scope>
</reference>
<keyword evidence="1" id="KW-0723">Serine/threonine-protein kinase</keyword>
<dbReference type="Ensembl" id="ENSATET00000045448.1">
    <property type="protein sequence ID" value="ENSATEP00000065426.1"/>
    <property type="gene ID" value="ENSATEG00000024968.2"/>
</dbReference>
<dbReference type="SMART" id="SM00220">
    <property type="entry name" value="S_TKc"/>
    <property type="match status" value="1"/>
</dbReference>
<dbReference type="GO" id="GO:0042771">
    <property type="term" value="P:intrinsic apoptotic signaling pathway in response to DNA damage by p53 class mediator"/>
    <property type="evidence" value="ECO:0007669"/>
    <property type="project" value="TreeGrafter"/>
</dbReference>
<evidence type="ECO:0000313" key="9">
    <source>
        <dbReference type="Proteomes" id="UP000265040"/>
    </source>
</evidence>
<keyword evidence="2" id="KW-0808">Transferase</keyword>
<keyword evidence="3" id="KW-0547">Nucleotide-binding</keyword>
<feature type="domain" description="Protein kinase" evidence="7">
    <location>
        <begin position="127"/>
        <end position="429"/>
    </location>
</feature>
<organism evidence="8 9">
    <name type="scientific">Anabas testudineus</name>
    <name type="common">Climbing perch</name>
    <name type="synonym">Anthias testudineus</name>
    <dbReference type="NCBI Taxonomy" id="64144"/>
    <lineage>
        <taxon>Eukaryota</taxon>
        <taxon>Metazoa</taxon>
        <taxon>Chordata</taxon>
        <taxon>Craniata</taxon>
        <taxon>Vertebrata</taxon>
        <taxon>Euteleostomi</taxon>
        <taxon>Actinopterygii</taxon>
        <taxon>Neopterygii</taxon>
        <taxon>Teleostei</taxon>
        <taxon>Neoteleostei</taxon>
        <taxon>Acanthomorphata</taxon>
        <taxon>Anabantaria</taxon>
        <taxon>Anabantiformes</taxon>
        <taxon>Anabantoidei</taxon>
        <taxon>Anabantidae</taxon>
        <taxon>Anabas</taxon>
    </lineage>
</organism>
<dbReference type="InterPro" id="IPR000719">
    <property type="entry name" value="Prot_kinase_dom"/>
</dbReference>
<dbReference type="GO" id="GO:0045944">
    <property type="term" value="P:positive regulation of transcription by RNA polymerase II"/>
    <property type="evidence" value="ECO:0007669"/>
    <property type="project" value="TreeGrafter"/>
</dbReference>
<dbReference type="GeneTree" id="ENSGT00940000155356"/>
<dbReference type="InParanoid" id="A0A7N6BL48"/>
<dbReference type="GO" id="GO:0016605">
    <property type="term" value="C:PML body"/>
    <property type="evidence" value="ECO:0007669"/>
    <property type="project" value="TreeGrafter"/>
</dbReference>
<keyword evidence="5" id="KW-0067">ATP-binding</keyword>